<feature type="signal peptide" evidence="1">
    <location>
        <begin position="1"/>
        <end position="21"/>
    </location>
</feature>
<comment type="caution">
    <text evidence="2">The sequence shown here is derived from an EMBL/GenBank/DDBJ whole genome shotgun (WGS) entry which is preliminary data.</text>
</comment>
<dbReference type="AlphaFoldDB" id="A0A1C3ECC0"/>
<evidence type="ECO:0000313" key="2">
    <source>
        <dbReference type="EMBL" id="ODA30883.1"/>
    </source>
</evidence>
<dbReference type="Pfam" id="PF13729">
    <property type="entry name" value="TraF_2"/>
    <property type="match status" value="1"/>
</dbReference>
<protein>
    <recommendedName>
        <fullName evidence="4">Conjugal transfer protein TraF</fullName>
    </recommendedName>
</protein>
<sequence>MKKTHIALAVSLGIFSLPSSALVGGDARSAGMGGTGVASANYLTAPFYNPALMAQSNDSNDFGLLLPSVSAGVKGTENLQDKIDDFQGANKALENLNLNNPDPEVTKRVVENWKTSLKALDNSGLDAGVGVGFAVAVPNSLIAVNVFSKTDVDSMLRLNIDGKQLDQPLPDADKDESRAVVAAMMVTDVGVSLARNIDVPYINQTISFGFSPKIQKISAYQLNERLASFDNGNFELPTQTTDTTAFNLDLGVSYQPVPEVTAAFSATNLIAQELESPKSNGQTTVVQIEPRLAAGVAYDNGWFLGAVDVDLTEQNSFKTEADGKQYARLGAELNAWGWAQVRAGYAISMTDGYEDLASIGLGFSPFGTLGFDLAAQVADQNEIGVAAEFSLTF</sequence>
<accession>A0A1C3ECC0</accession>
<dbReference type="EMBL" id="LYBM01000045">
    <property type="protein sequence ID" value="ODA30883.1"/>
    <property type="molecule type" value="Genomic_DNA"/>
</dbReference>
<name>A0A1C3ECC0_9GAMM</name>
<dbReference type="Gene3D" id="2.40.160.60">
    <property type="entry name" value="Outer membrane protein transport protein (OMPP1/FadL/TodX)"/>
    <property type="match status" value="1"/>
</dbReference>
<dbReference type="RefSeq" id="WP_068904919.1">
    <property type="nucleotide sequence ID" value="NZ_JBHUIF010000030.1"/>
</dbReference>
<dbReference type="OrthoDB" id="6077588at2"/>
<evidence type="ECO:0000256" key="1">
    <source>
        <dbReference type="SAM" id="SignalP"/>
    </source>
</evidence>
<evidence type="ECO:0000313" key="3">
    <source>
        <dbReference type="Proteomes" id="UP000094936"/>
    </source>
</evidence>
<evidence type="ECO:0008006" key="4">
    <source>
        <dbReference type="Google" id="ProtNLM"/>
    </source>
</evidence>
<keyword evidence="3" id="KW-1185">Reference proteome</keyword>
<dbReference type="InterPro" id="IPR032811">
    <property type="entry name" value="Put_conjugal_transfer"/>
</dbReference>
<feature type="chain" id="PRO_5008672976" description="Conjugal transfer protein TraF" evidence="1">
    <location>
        <begin position="22"/>
        <end position="393"/>
    </location>
</feature>
<keyword evidence="1" id="KW-0732">Signal</keyword>
<dbReference type="SUPFAM" id="SSF56935">
    <property type="entry name" value="Porins"/>
    <property type="match status" value="1"/>
</dbReference>
<dbReference type="STRING" id="1080227.A8L45_18905"/>
<reference evidence="2 3" key="1">
    <citation type="submission" date="2016-05" db="EMBL/GenBank/DDBJ databases">
        <title>Genomic Taxonomy of the Vibrionaceae.</title>
        <authorList>
            <person name="Gomez-Gil B."/>
            <person name="Enciso-Ibarra J."/>
        </authorList>
    </citation>
    <scope>NUCLEOTIDE SEQUENCE [LARGE SCALE GENOMIC DNA]</scope>
    <source>
        <strain evidence="2 3">CAIM 1920</strain>
    </source>
</reference>
<gene>
    <name evidence="2" type="ORF">A8L45_18905</name>
</gene>
<proteinExistence type="predicted"/>
<dbReference type="Proteomes" id="UP000094936">
    <property type="component" value="Unassembled WGS sequence"/>
</dbReference>
<organism evidence="2 3">
    <name type="scientific">Veronia pacifica</name>
    <dbReference type="NCBI Taxonomy" id="1080227"/>
    <lineage>
        <taxon>Bacteria</taxon>
        <taxon>Pseudomonadati</taxon>
        <taxon>Pseudomonadota</taxon>
        <taxon>Gammaproteobacteria</taxon>
        <taxon>Vibrionales</taxon>
        <taxon>Vibrionaceae</taxon>
        <taxon>Veronia</taxon>
    </lineage>
</organism>